<evidence type="ECO:0008006" key="3">
    <source>
        <dbReference type="Google" id="ProtNLM"/>
    </source>
</evidence>
<dbReference type="PANTHER" id="PTHR35279">
    <property type="match status" value="1"/>
</dbReference>
<evidence type="ECO:0000313" key="1">
    <source>
        <dbReference type="EMBL" id="KAK9901696.1"/>
    </source>
</evidence>
<sequence length="683" mass="73599">MGDSTTSILLAEALCGPKGPRHSLVTPRNNKPVIGHPIVCEAAQLATTSTTAEAASPAAVQDDGLIFGLGSEDAWDQAVVGSPVVRCFLGEDGDRWLMWYSGRSAGDPGLDAVAAAAGSIGVASSSNGIDWTRGHGGIEGARGAAKEGDVGRVLAPNEEDWWWLDTRHMTVSDVQVLGSDGTAGGGVYWMFYSGSSFEPAAAPAGLPGLEPGSEQEGMRGRAGLALSQDGKNWARMEAAHHTAAVLDAGAPGEWDEAFIGSPQVVAAGPRDMRMFYHSFNAAAQKWTVGWAASEDGFSWKRGGALFSGGDDTSAFDGAGAAACHVVRDFATKRWVMFYEGVAADNARSIGLAVSTDGLSWRRLPQPVLAAGPPGAWDCGGVGAPCAAPMADGRWRLYYHGLRPIRVFCWEKRESDQPQVLELPKEGADGSAIRKVVAACSAATFGEINPSKPTDGADVLDLSYRRALKLAADQFAVSFDLSELGVLAQVKKLMAPYAEDIEADLYKLNIHQEGDFFRPHVDTPRSEDMITVTYNLTAVKAGTPLLRGVLNPTSSALHKAIEEALETPGFMEQGGTLAFGCQHAYPHHNDEEHRKGSQFVGCGFILRYNEYNRFQYDAKYSTFGIDFERGNNDVVRRKDLIWCHRLGHHEMADIYWHYGNDYNQSYMYNYAAILIKIPPAADRL</sequence>
<proteinExistence type="predicted"/>
<dbReference type="InterPro" id="IPR023296">
    <property type="entry name" value="Glyco_hydro_beta-prop_sf"/>
</dbReference>
<dbReference type="SUPFAM" id="SSF75005">
    <property type="entry name" value="Arabinanase/levansucrase/invertase"/>
    <property type="match status" value="2"/>
</dbReference>
<name>A0ABR2YBS2_9CHLO</name>
<organism evidence="1 2">
    <name type="scientific">Coccomyxa subellipsoidea</name>
    <dbReference type="NCBI Taxonomy" id="248742"/>
    <lineage>
        <taxon>Eukaryota</taxon>
        <taxon>Viridiplantae</taxon>
        <taxon>Chlorophyta</taxon>
        <taxon>core chlorophytes</taxon>
        <taxon>Trebouxiophyceae</taxon>
        <taxon>Trebouxiophyceae incertae sedis</taxon>
        <taxon>Coccomyxaceae</taxon>
        <taxon>Coccomyxa</taxon>
    </lineage>
</organism>
<dbReference type="PANTHER" id="PTHR35279:SF1">
    <property type="entry name" value="ARABINANASE_LEVANSUCRASE_INVERTASE"/>
    <property type="match status" value="1"/>
</dbReference>
<gene>
    <name evidence="1" type="ORF">WJX75_008691</name>
</gene>
<dbReference type="EMBL" id="JALJOT010000017">
    <property type="protein sequence ID" value="KAK9901696.1"/>
    <property type="molecule type" value="Genomic_DNA"/>
</dbReference>
<keyword evidence="2" id="KW-1185">Reference proteome</keyword>
<accession>A0ABR2YBS2</accession>
<evidence type="ECO:0000313" key="2">
    <source>
        <dbReference type="Proteomes" id="UP001491310"/>
    </source>
</evidence>
<dbReference type="Proteomes" id="UP001491310">
    <property type="component" value="Unassembled WGS sequence"/>
</dbReference>
<dbReference type="Gene3D" id="2.115.10.20">
    <property type="entry name" value="Glycosyl hydrolase domain, family 43"/>
    <property type="match status" value="2"/>
</dbReference>
<protein>
    <recommendedName>
        <fullName evidence="3">Fe2OG dioxygenase domain-containing protein</fullName>
    </recommendedName>
</protein>
<comment type="caution">
    <text evidence="1">The sequence shown here is derived from an EMBL/GenBank/DDBJ whole genome shotgun (WGS) entry which is preliminary data.</text>
</comment>
<reference evidence="1 2" key="1">
    <citation type="journal article" date="2024" name="Nat. Commun.">
        <title>Phylogenomics reveals the evolutionary origins of lichenization in chlorophyte algae.</title>
        <authorList>
            <person name="Puginier C."/>
            <person name="Libourel C."/>
            <person name="Otte J."/>
            <person name="Skaloud P."/>
            <person name="Haon M."/>
            <person name="Grisel S."/>
            <person name="Petersen M."/>
            <person name="Berrin J.G."/>
            <person name="Delaux P.M."/>
            <person name="Dal Grande F."/>
            <person name="Keller J."/>
        </authorList>
    </citation>
    <scope>NUCLEOTIDE SEQUENCE [LARGE SCALE GENOMIC DNA]</scope>
    <source>
        <strain evidence="1 2">SAG 216-7</strain>
    </source>
</reference>